<evidence type="ECO:0000313" key="5">
    <source>
        <dbReference type="EMBL" id="CAH3195265.1"/>
    </source>
</evidence>
<dbReference type="Gene3D" id="3.10.20.10">
    <property type="match status" value="1"/>
</dbReference>
<feature type="domain" description="CIDE-N" evidence="4">
    <location>
        <begin position="1"/>
        <end position="78"/>
    </location>
</feature>
<gene>
    <name evidence="5" type="ORF">PEVE_00029791</name>
</gene>
<sequence>MPLFKVCDVSRRKRKAVVANSLEELIAKGKKKLCLEEKEECFLFEEYDGTEVDDDESLVEYEKGSSFVLGKEWIANPGTASTQSSADASPKEATKEHPAHFSEVLVESKAEEPPTSWHEVADTETGSEEDIHCSTAETIAKQEEKKTKSVDETKTEEPPTSWHEVADTETGSEEDIHCSTAETIAEQEEKKTKSVNDVLMRTPYYHAKTNNMKIYSPKEIESATGMEKKRRQFWNDKAEQLAQNQKTRNQSKTVLSGLIDVSWTLRKTSMLESDVKKLLDEEKVLFRKDDVAGKKLGTQKKDTTSKNVERMSAAHHAVEGIDQEVEEVQEAFQAVQTLVDRRKYSKEYERKKLPLDGAYTELKRAQDALTKSMKAKERDIENRLAERSGNVDVEEDDACPSSLGEI</sequence>
<evidence type="ECO:0000259" key="4">
    <source>
        <dbReference type="PROSITE" id="PS51135"/>
    </source>
</evidence>
<dbReference type="Proteomes" id="UP001159427">
    <property type="component" value="Unassembled WGS sequence"/>
</dbReference>
<dbReference type="Pfam" id="PF02017">
    <property type="entry name" value="CIDE-N"/>
    <property type="match status" value="1"/>
</dbReference>
<accession>A0ABN8SVT7</accession>
<feature type="region of interest" description="Disordered" evidence="3">
    <location>
        <begin position="77"/>
        <end position="174"/>
    </location>
</feature>
<dbReference type="PANTHER" id="PTHR12306">
    <property type="entry name" value="CELL DEATH ACTIVATOR CIDE"/>
    <property type="match status" value="1"/>
</dbReference>
<feature type="compositionally biased region" description="Basic and acidic residues" evidence="3">
    <location>
        <begin position="89"/>
        <end position="112"/>
    </location>
</feature>
<feature type="compositionally biased region" description="Polar residues" evidence="3">
    <location>
        <begin position="78"/>
        <end position="87"/>
    </location>
</feature>
<name>A0ABN8SVT7_9CNID</name>
<keyword evidence="1 2" id="KW-0053">Apoptosis</keyword>
<dbReference type="EMBL" id="CALNXI010004195">
    <property type="protein sequence ID" value="CAH3195265.1"/>
    <property type="molecule type" value="Genomic_DNA"/>
</dbReference>
<keyword evidence="6" id="KW-1185">Reference proteome</keyword>
<evidence type="ECO:0000313" key="6">
    <source>
        <dbReference type="Proteomes" id="UP001159427"/>
    </source>
</evidence>
<dbReference type="PROSITE" id="PS51135">
    <property type="entry name" value="CIDE_N"/>
    <property type="match status" value="1"/>
</dbReference>
<dbReference type="PANTHER" id="PTHR12306:SF15">
    <property type="entry name" value="DNAATION FACTOR-RELATED PROTEIN 1, ISOFORM B-RELATED"/>
    <property type="match status" value="1"/>
</dbReference>
<feature type="compositionally biased region" description="Basic and acidic residues" evidence="3">
    <location>
        <begin position="140"/>
        <end position="157"/>
    </location>
</feature>
<protein>
    <recommendedName>
        <fullName evidence="4">CIDE-N domain-containing protein</fullName>
    </recommendedName>
</protein>
<evidence type="ECO:0000256" key="2">
    <source>
        <dbReference type="PROSITE-ProRule" id="PRU00447"/>
    </source>
</evidence>
<evidence type="ECO:0000256" key="3">
    <source>
        <dbReference type="SAM" id="MobiDB-lite"/>
    </source>
</evidence>
<feature type="compositionally biased region" description="Basic and acidic residues" evidence="3">
    <location>
        <begin position="374"/>
        <end position="386"/>
    </location>
</feature>
<dbReference type="SMART" id="SM00266">
    <property type="entry name" value="CAD"/>
    <property type="match status" value="1"/>
</dbReference>
<dbReference type="InterPro" id="IPR003508">
    <property type="entry name" value="CIDE-N_dom"/>
</dbReference>
<organism evidence="5 6">
    <name type="scientific">Porites evermanni</name>
    <dbReference type="NCBI Taxonomy" id="104178"/>
    <lineage>
        <taxon>Eukaryota</taxon>
        <taxon>Metazoa</taxon>
        <taxon>Cnidaria</taxon>
        <taxon>Anthozoa</taxon>
        <taxon>Hexacorallia</taxon>
        <taxon>Scleractinia</taxon>
        <taxon>Fungiina</taxon>
        <taxon>Poritidae</taxon>
        <taxon>Porites</taxon>
    </lineage>
</organism>
<evidence type="ECO:0000256" key="1">
    <source>
        <dbReference type="ARBA" id="ARBA00022703"/>
    </source>
</evidence>
<proteinExistence type="predicted"/>
<reference evidence="5 6" key="1">
    <citation type="submission" date="2022-05" db="EMBL/GenBank/DDBJ databases">
        <authorList>
            <consortium name="Genoscope - CEA"/>
            <person name="William W."/>
        </authorList>
    </citation>
    <scope>NUCLEOTIDE SEQUENCE [LARGE SCALE GENOMIC DNA]</scope>
</reference>
<dbReference type="SUPFAM" id="SSF54277">
    <property type="entry name" value="CAD &amp; PB1 domains"/>
    <property type="match status" value="1"/>
</dbReference>
<comment type="caution">
    <text evidence="5">The sequence shown here is derived from an EMBL/GenBank/DDBJ whole genome shotgun (WGS) entry which is preliminary data.</text>
</comment>
<feature type="region of interest" description="Disordered" evidence="3">
    <location>
        <begin position="370"/>
        <end position="406"/>
    </location>
</feature>